<dbReference type="Gene3D" id="1.20.120.1630">
    <property type="match status" value="1"/>
</dbReference>
<keyword evidence="1" id="KW-0812">Transmembrane</keyword>
<keyword evidence="1" id="KW-0472">Membrane</keyword>
<comment type="caution">
    <text evidence="2">The sequence shown here is derived from an EMBL/GenBank/DDBJ whole genome shotgun (WGS) entry which is preliminary data.</text>
</comment>
<feature type="transmembrane region" description="Helical" evidence="1">
    <location>
        <begin position="205"/>
        <end position="238"/>
    </location>
</feature>
<evidence type="ECO:0000313" key="2">
    <source>
        <dbReference type="EMBL" id="KAK8946124.1"/>
    </source>
</evidence>
<dbReference type="PANTHER" id="PTHR32251">
    <property type="entry name" value="3-OXO-5-ALPHA-STEROID 4-DEHYDROGENASE"/>
    <property type="match status" value="1"/>
</dbReference>
<evidence type="ECO:0000313" key="3">
    <source>
        <dbReference type="Proteomes" id="UP001412067"/>
    </source>
</evidence>
<feature type="transmembrane region" description="Helical" evidence="1">
    <location>
        <begin position="141"/>
        <end position="162"/>
    </location>
</feature>
<dbReference type="PANTHER" id="PTHR32251:SF23">
    <property type="entry name" value="3-OXO-5-ALPHA-STEROID 4-DEHYDROGENASE (DUF1295)"/>
    <property type="match status" value="1"/>
</dbReference>
<dbReference type="InterPro" id="IPR010721">
    <property type="entry name" value="UstE-like"/>
</dbReference>
<proteinExistence type="predicted"/>
<dbReference type="PROSITE" id="PS50244">
    <property type="entry name" value="S5A_REDUCTASE"/>
    <property type="match status" value="1"/>
</dbReference>
<name>A0ABR2LP46_9ASPA</name>
<dbReference type="Proteomes" id="UP001412067">
    <property type="component" value="Unassembled WGS sequence"/>
</dbReference>
<organism evidence="2 3">
    <name type="scientific">Platanthera guangdongensis</name>
    <dbReference type="NCBI Taxonomy" id="2320717"/>
    <lineage>
        <taxon>Eukaryota</taxon>
        <taxon>Viridiplantae</taxon>
        <taxon>Streptophyta</taxon>
        <taxon>Embryophyta</taxon>
        <taxon>Tracheophyta</taxon>
        <taxon>Spermatophyta</taxon>
        <taxon>Magnoliopsida</taxon>
        <taxon>Liliopsida</taxon>
        <taxon>Asparagales</taxon>
        <taxon>Orchidaceae</taxon>
        <taxon>Orchidoideae</taxon>
        <taxon>Orchideae</taxon>
        <taxon>Orchidinae</taxon>
        <taxon>Platanthera</taxon>
    </lineage>
</organism>
<keyword evidence="1" id="KW-1133">Transmembrane helix</keyword>
<sequence length="280" mass="31789">MKNLRNFAIAFVAPLPSIVFYLTFLRHQHRFSTSSSASSSAVSTIFGNGVPTILSYSPTSSSSSTSTSSSGSSAFSSLITGYESSPLVYAAPSSKSFDFSSSIMIFGYLLQMIDLYWTVIPILLIGICLPMYAIHSSKKPWGFWDFIATSACFSGISIAFFADTQLNNFMQRNEILKHKGARLVPNLNEGLWYYSRHPNYFGEQLWWWGLFVFAWNVGYGWMFVGPLANSLCLAYVTVLVERRMLKREDRADAYMHYRKTTSVWIPWFKLAIEETKERKL</sequence>
<evidence type="ECO:0000256" key="1">
    <source>
        <dbReference type="SAM" id="Phobius"/>
    </source>
</evidence>
<gene>
    <name evidence="2" type="ORF">KSP40_PGU006467</name>
</gene>
<dbReference type="EMBL" id="JBBWWR010000017">
    <property type="protein sequence ID" value="KAK8946124.1"/>
    <property type="molecule type" value="Genomic_DNA"/>
</dbReference>
<evidence type="ECO:0008006" key="4">
    <source>
        <dbReference type="Google" id="ProtNLM"/>
    </source>
</evidence>
<protein>
    <recommendedName>
        <fullName evidence="4">Steroid 5-alpha reductase C-terminal domain-containing protein</fullName>
    </recommendedName>
</protein>
<reference evidence="2 3" key="1">
    <citation type="journal article" date="2022" name="Nat. Plants">
        <title>Genomes of leafy and leafless Platanthera orchids illuminate the evolution of mycoheterotrophy.</title>
        <authorList>
            <person name="Li M.H."/>
            <person name="Liu K.W."/>
            <person name="Li Z."/>
            <person name="Lu H.C."/>
            <person name="Ye Q.L."/>
            <person name="Zhang D."/>
            <person name="Wang J.Y."/>
            <person name="Li Y.F."/>
            <person name="Zhong Z.M."/>
            <person name="Liu X."/>
            <person name="Yu X."/>
            <person name="Liu D.K."/>
            <person name="Tu X.D."/>
            <person name="Liu B."/>
            <person name="Hao Y."/>
            <person name="Liao X.Y."/>
            <person name="Jiang Y.T."/>
            <person name="Sun W.H."/>
            <person name="Chen J."/>
            <person name="Chen Y.Q."/>
            <person name="Ai Y."/>
            <person name="Zhai J.W."/>
            <person name="Wu S.S."/>
            <person name="Zhou Z."/>
            <person name="Hsiao Y.Y."/>
            <person name="Wu W.L."/>
            <person name="Chen Y.Y."/>
            <person name="Lin Y.F."/>
            <person name="Hsu J.L."/>
            <person name="Li C.Y."/>
            <person name="Wang Z.W."/>
            <person name="Zhao X."/>
            <person name="Zhong W.Y."/>
            <person name="Ma X.K."/>
            <person name="Ma L."/>
            <person name="Huang J."/>
            <person name="Chen G.Z."/>
            <person name="Huang M.Z."/>
            <person name="Huang L."/>
            <person name="Peng D.H."/>
            <person name="Luo Y.B."/>
            <person name="Zou S.Q."/>
            <person name="Chen S.P."/>
            <person name="Lan S."/>
            <person name="Tsai W.C."/>
            <person name="Van de Peer Y."/>
            <person name="Liu Z.J."/>
        </authorList>
    </citation>
    <scope>NUCLEOTIDE SEQUENCE [LARGE SCALE GENOMIC DNA]</scope>
    <source>
        <strain evidence="2">Lor288</strain>
    </source>
</reference>
<feature type="transmembrane region" description="Helical" evidence="1">
    <location>
        <begin position="7"/>
        <end position="25"/>
    </location>
</feature>
<keyword evidence="3" id="KW-1185">Reference proteome</keyword>
<accession>A0ABR2LP46</accession>
<dbReference type="Pfam" id="PF06966">
    <property type="entry name" value="DUF1295"/>
    <property type="match status" value="1"/>
</dbReference>
<feature type="transmembrane region" description="Helical" evidence="1">
    <location>
        <begin position="115"/>
        <end position="134"/>
    </location>
</feature>